<evidence type="ECO:0000256" key="4">
    <source>
        <dbReference type="ARBA" id="ARBA00022692"/>
    </source>
</evidence>
<feature type="transmembrane region" description="Helical" evidence="7">
    <location>
        <begin position="163"/>
        <end position="181"/>
    </location>
</feature>
<evidence type="ECO:0000256" key="1">
    <source>
        <dbReference type="ARBA" id="ARBA00004651"/>
    </source>
</evidence>
<keyword evidence="10" id="KW-1185">Reference proteome</keyword>
<dbReference type="OrthoDB" id="9813426at2"/>
<dbReference type="InterPro" id="IPR032818">
    <property type="entry name" value="DedA-like"/>
</dbReference>
<name>D7BAS1_ALLS1</name>
<feature type="transmembrane region" description="Helical" evidence="7">
    <location>
        <begin position="12"/>
        <end position="31"/>
    </location>
</feature>
<evidence type="ECO:0000313" key="10">
    <source>
        <dbReference type="Proteomes" id="UP000001916"/>
    </source>
</evidence>
<dbReference type="InterPro" id="IPR032816">
    <property type="entry name" value="VTT_dom"/>
</dbReference>
<keyword evidence="6 7" id="KW-0472">Membrane</keyword>
<evidence type="ECO:0000256" key="2">
    <source>
        <dbReference type="ARBA" id="ARBA00010792"/>
    </source>
</evidence>
<reference evidence="9 10" key="1">
    <citation type="journal article" date="2010" name="Stand. Genomic Sci.">
        <title>Complete genome sequence of Meiothermus silvanus type strain (VI-R2).</title>
        <authorList>
            <person name="Sikorski J."/>
            <person name="Tindall B.J."/>
            <person name="Lowry S."/>
            <person name="Lucas S."/>
            <person name="Nolan M."/>
            <person name="Copeland A."/>
            <person name="Glavina Del Rio T."/>
            <person name="Tice H."/>
            <person name="Cheng J.F."/>
            <person name="Han C."/>
            <person name="Pitluck S."/>
            <person name="Liolios K."/>
            <person name="Ivanova N."/>
            <person name="Mavromatis K."/>
            <person name="Mikhailova N."/>
            <person name="Pati A."/>
            <person name="Goodwin L."/>
            <person name="Chen A."/>
            <person name="Palaniappan K."/>
            <person name="Land M."/>
            <person name="Hauser L."/>
            <person name="Chang Y.J."/>
            <person name="Jeffries C.D."/>
            <person name="Rohde M."/>
            <person name="Goker M."/>
            <person name="Woyke T."/>
            <person name="Bristow J."/>
            <person name="Eisen J.A."/>
            <person name="Markowitz V."/>
            <person name="Hugenholtz P."/>
            <person name="Kyrpides N.C."/>
            <person name="Klenk H.P."/>
            <person name="Lapidus A."/>
        </authorList>
    </citation>
    <scope>NUCLEOTIDE SEQUENCE [LARGE SCALE GENOMIC DNA]</scope>
    <source>
        <strain evidence="10">ATCC 700542 / DSM 9946 / VI-R2</strain>
    </source>
</reference>
<dbReference type="Pfam" id="PF09335">
    <property type="entry name" value="VTT_dom"/>
    <property type="match status" value="1"/>
</dbReference>
<dbReference type="EMBL" id="CP002042">
    <property type="protein sequence ID" value="ADH62593.1"/>
    <property type="molecule type" value="Genomic_DNA"/>
</dbReference>
<evidence type="ECO:0000256" key="3">
    <source>
        <dbReference type="ARBA" id="ARBA00022475"/>
    </source>
</evidence>
<dbReference type="PANTHER" id="PTHR30353">
    <property type="entry name" value="INNER MEMBRANE PROTEIN DEDA-RELATED"/>
    <property type="match status" value="1"/>
</dbReference>
<comment type="subcellular location">
    <subcellularLocation>
        <location evidence="1 7">Cell membrane</location>
        <topology evidence="1 7">Multi-pass membrane protein</topology>
    </subcellularLocation>
</comment>
<feature type="transmembrane region" description="Helical" evidence="7">
    <location>
        <begin position="51"/>
        <end position="73"/>
    </location>
</feature>
<dbReference type="AlphaFoldDB" id="D7BAS1"/>
<dbReference type="PANTHER" id="PTHR30353:SF0">
    <property type="entry name" value="TRANSMEMBRANE PROTEIN"/>
    <property type="match status" value="1"/>
</dbReference>
<evidence type="ECO:0000313" key="9">
    <source>
        <dbReference type="EMBL" id="ADH62593.1"/>
    </source>
</evidence>
<evidence type="ECO:0000256" key="6">
    <source>
        <dbReference type="ARBA" id="ARBA00023136"/>
    </source>
</evidence>
<keyword evidence="3 7" id="KW-1003">Cell membrane</keyword>
<dbReference type="KEGG" id="msv:Mesil_0676"/>
<dbReference type="STRING" id="526227.Mesil_0676"/>
<keyword evidence="4 7" id="KW-0812">Transmembrane</keyword>
<feature type="transmembrane region" description="Helical" evidence="7">
    <location>
        <begin position="133"/>
        <end position="151"/>
    </location>
</feature>
<keyword evidence="5 7" id="KW-1133">Transmembrane helix</keyword>
<feature type="transmembrane region" description="Helical" evidence="7">
    <location>
        <begin position="95"/>
        <end position="113"/>
    </location>
</feature>
<dbReference type="HOGENOM" id="CLU_044208_6_3_0"/>
<dbReference type="RefSeq" id="WP_013157182.1">
    <property type="nucleotide sequence ID" value="NC_014212.1"/>
</dbReference>
<feature type="domain" description="VTT" evidence="8">
    <location>
        <begin position="31"/>
        <end position="147"/>
    </location>
</feature>
<evidence type="ECO:0000256" key="7">
    <source>
        <dbReference type="RuleBase" id="RU367016"/>
    </source>
</evidence>
<evidence type="ECO:0000259" key="8">
    <source>
        <dbReference type="Pfam" id="PF09335"/>
    </source>
</evidence>
<dbReference type="GO" id="GO:0005886">
    <property type="term" value="C:plasma membrane"/>
    <property type="evidence" value="ECO:0007669"/>
    <property type="project" value="UniProtKB-SubCell"/>
</dbReference>
<gene>
    <name evidence="9" type="ordered locus">Mesil_0676</name>
</gene>
<organism evidence="9 10">
    <name type="scientific">Allomeiothermus silvanus (strain ATCC 700542 / DSM 9946 / NBRC 106475 / NCIMB 13440 / VI-R2)</name>
    <name type="common">Thermus silvanus</name>
    <dbReference type="NCBI Taxonomy" id="526227"/>
    <lineage>
        <taxon>Bacteria</taxon>
        <taxon>Thermotogati</taxon>
        <taxon>Deinococcota</taxon>
        <taxon>Deinococci</taxon>
        <taxon>Thermales</taxon>
        <taxon>Thermaceae</taxon>
        <taxon>Allomeiothermus</taxon>
    </lineage>
</organism>
<dbReference type="eggNOG" id="COG0586">
    <property type="taxonomic scope" value="Bacteria"/>
</dbReference>
<evidence type="ECO:0000256" key="5">
    <source>
        <dbReference type="ARBA" id="ARBA00022989"/>
    </source>
</evidence>
<accession>D7BAS1</accession>
<proteinExistence type="inferred from homology"/>
<comment type="similarity">
    <text evidence="2 7">Belongs to the DedA family.</text>
</comment>
<protein>
    <submittedName>
        <fullName evidence="9">SNARE associated Golgi protein-like protein</fullName>
    </submittedName>
</protein>
<sequence>MDLATLVEQISYLGIFAIVLLETGFLVGFFLPGDTLLITVGLLVAAEKMSLPVSLLALFLGSVLGNNLGYYWGRLLGPRLKTRVRPDLYARGQRFFARFGALAIVLGPFVPVVRTLTPFLSGSLGVPWPRFALLNLIGSILWTQGVTLAAWRVGEFFPHLDRYILLIVALGVLVGAVPAGLEYLRHRGGLSKKKSKSQQPPPGQQP</sequence>
<dbReference type="Proteomes" id="UP000001916">
    <property type="component" value="Chromosome"/>
</dbReference>